<evidence type="ECO:0000256" key="6">
    <source>
        <dbReference type="ARBA" id="ARBA00011895"/>
    </source>
</evidence>
<organism evidence="16 17">
    <name type="scientific">Porites lobata</name>
    <dbReference type="NCBI Taxonomy" id="104759"/>
    <lineage>
        <taxon>Eukaryota</taxon>
        <taxon>Metazoa</taxon>
        <taxon>Cnidaria</taxon>
        <taxon>Anthozoa</taxon>
        <taxon>Hexacorallia</taxon>
        <taxon>Scleractinia</taxon>
        <taxon>Fungiina</taxon>
        <taxon>Poritidae</taxon>
        <taxon>Porites</taxon>
    </lineage>
</organism>
<dbReference type="Proteomes" id="UP001159405">
    <property type="component" value="Unassembled WGS sequence"/>
</dbReference>
<dbReference type="InterPro" id="IPR000836">
    <property type="entry name" value="PRTase_dom"/>
</dbReference>
<sequence>MAGYDCIKIPDNYEGYSLDMFCIPKHYENDVESILIPKGLITDRIERLARNICCDVGKGPLVGLCVLKGGYQFFGDLMDRIRTINASGENSVQMSVDFIRLKSYEDDHSSGEVKIIGSDDLSSLTGKYFIFKQDIVDTGATMKKLLNTLTKFKPASIKVASLLVKRTPRSTGYRPDYIGFEIPDKFVVGYALDYNEYFRDLNHICIISETGKKNLLFLHLFLWEYIDKNVVEFAKNNPEVTIYVRERNGKHPRIVANFINGNSKIVEVKNKTPEEIKEWVERLRNESGVKLQKIRQFWHTENPSIQGTWTPFLNKPPSLRRSTVHHLAAEKQASS</sequence>
<dbReference type="SMART" id="SM00916">
    <property type="entry name" value="L51_S25_CI-B8"/>
    <property type="match status" value="1"/>
</dbReference>
<keyword evidence="13" id="KW-0460">Magnesium</keyword>
<keyword evidence="14" id="KW-0496">Mitochondrion</keyword>
<evidence type="ECO:0000256" key="12">
    <source>
        <dbReference type="ARBA" id="ARBA00022741"/>
    </source>
</evidence>
<protein>
    <recommendedName>
        <fullName evidence="6">hypoxanthine phosphoribosyltransferase</fullName>
        <ecNumber evidence="6">2.4.2.8</ecNumber>
    </recommendedName>
</protein>
<dbReference type="InterPro" id="IPR029057">
    <property type="entry name" value="PRTase-like"/>
</dbReference>
<evidence type="ECO:0000256" key="8">
    <source>
        <dbReference type="ARBA" id="ARBA00022676"/>
    </source>
</evidence>
<comment type="cofactor">
    <cofactor evidence="1">
        <name>Mg(2+)</name>
        <dbReference type="ChEBI" id="CHEBI:18420"/>
    </cofactor>
</comment>
<dbReference type="SUPFAM" id="SSF52833">
    <property type="entry name" value="Thioredoxin-like"/>
    <property type="match status" value="1"/>
</dbReference>
<dbReference type="SUPFAM" id="SSF53271">
    <property type="entry name" value="PRTase-like"/>
    <property type="match status" value="1"/>
</dbReference>
<accession>A0ABN8NTW8</accession>
<comment type="subcellular location">
    <subcellularLocation>
        <location evidence="3">Cytoplasm</location>
    </subcellularLocation>
    <subcellularLocation>
        <location evidence="2">Mitochondrion</location>
    </subcellularLocation>
</comment>
<keyword evidence="9" id="KW-0808">Transferase</keyword>
<evidence type="ECO:0000313" key="16">
    <source>
        <dbReference type="EMBL" id="CAH3120840.1"/>
    </source>
</evidence>
<keyword evidence="10" id="KW-0479">Metal-binding</keyword>
<dbReference type="Pfam" id="PF00156">
    <property type="entry name" value="Pribosyltran"/>
    <property type="match status" value="1"/>
</dbReference>
<comment type="caution">
    <text evidence="16">The sequence shown here is derived from an EMBL/GenBank/DDBJ whole genome shotgun (WGS) entry which is preliminary data.</text>
</comment>
<dbReference type="PANTHER" id="PTHR43340">
    <property type="entry name" value="HYPOXANTHINE-GUANINE PHOSPHORIBOSYLTRANSFERASE"/>
    <property type="match status" value="1"/>
</dbReference>
<evidence type="ECO:0000313" key="17">
    <source>
        <dbReference type="Proteomes" id="UP001159405"/>
    </source>
</evidence>
<comment type="similarity">
    <text evidence="5">Belongs to the purine/pyrimidine phosphoribosyltransferase family.</text>
</comment>
<dbReference type="PANTHER" id="PTHR43340:SF1">
    <property type="entry name" value="HYPOXANTHINE PHOSPHORIBOSYLTRANSFERASE"/>
    <property type="match status" value="1"/>
</dbReference>
<evidence type="ECO:0000256" key="7">
    <source>
        <dbReference type="ARBA" id="ARBA00022490"/>
    </source>
</evidence>
<dbReference type="CDD" id="cd06223">
    <property type="entry name" value="PRTases_typeI"/>
    <property type="match status" value="1"/>
</dbReference>
<feature type="domain" description="Ribosomal protein/NADH dehydrogenase" evidence="15">
    <location>
        <begin position="224"/>
        <end position="287"/>
    </location>
</feature>
<dbReference type="InterPro" id="IPR005904">
    <property type="entry name" value="Hxn_phspho_trans"/>
</dbReference>
<dbReference type="Gene3D" id="3.40.30.10">
    <property type="entry name" value="Glutaredoxin"/>
    <property type="match status" value="1"/>
</dbReference>
<evidence type="ECO:0000256" key="10">
    <source>
        <dbReference type="ARBA" id="ARBA00022723"/>
    </source>
</evidence>
<name>A0ABN8NTW8_9CNID</name>
<dbReference type="Pfam" id="PF05047">
    <property type="entry name" value="L51_S25_CI-B8"/>
    <property type="match status" value="1"/>
</dbReference>
<dbReference type="InterPro" id="IPR036249">
    <property type="entry name" value="Thioredoxin-like_sf"/>
</dbReference>
<evidence type="ECO:0000259" key="15">
    <source>
        <dbReference type="SMART" id="SM00916"/>
    </source>
</evidence>
<evidence type="ECO:0000256" key="14">
    <source>
        <dbReference type="ARBA" id="ARBA00023128"/>
    </source>
</evidence>
<comment type="pathway">
    <text evidence="4">Purine metabolism; IMP biosynthesis via salvage pathway; IMP from hypoxanthine: step 1/1.</text>
</comment>
<evidence type="ECO:0000256" key="9">
    <source>
        <dbReference type="ARBA" id="ARBA00022679"/>
    </source>
</evidence>
<evidence type="ECO:0000256" key="13">
    <source>
        <dbReference type="ARBA" id="ARBA00022842"/>
    </source>
</evidence>
<dbReference type="NCBIfam" id="TIGR01203">
    <property type="entry name" value="HGPRTase"/>
    <property type="match status" value="1"/>
</dbReference>
<keyword evidence="7" id="KW-0963">Cytoplasm</keyword>
<keyword evidence="8" id="KW-0328">Glycosyltransferase</keyword>
<keyword evidence="11" id="KW-0660">Purine salvage</keyword>
<evidence type="ECO:0000256" key="3">
    <source>
        <dbReference type="ARBA" id="ARBA00004496"/>
    </source>
</evidence>
<reference evidence="16 17" key="1">
    <citation type="submission" date="2022-05" db="EMBL/GenBank/DDBJ databases">
        <authorList>
            <consortium name="Genoscope - CEA"/>
            <person name="William W."/>
        </authorList>
    </citation>
    <scope>NUCLEOTIDE SEQUENCE [LARGE SCALE GENOMIC DNA]</scope>
</reference>
<dbReference type="Gene3D" id="3.40.50.2020">
    <property type="match status" value="1"/>
</dbReference>
<evidence type="ECO:0000256" key="11">
    <source>
        <dbReference type="ARBA" id="ARBA00022726"/>
    </source>
</evidence>
<dbReference type="InterPro" id="IPR050408">
    <property type="entry name" value="HGPRT"/>
</dbReference>
<evidence type="ECO:0000256" key="2">
    <source>
        <dbReference type="ARBA" id="ARBA00004173"/>
    </source>
</evidence>
<dbReference type="InterPro" id="IPR007741">
    <property type="entry name" value="Ribosomal_mL43/mS25/NADH_DH"/>
</dbReference>
<keyword evidence="17" id="KW-1185">Reference proteome</keyword>
<gene>
    <name evidence="16" type="ORF">PLOB_00028311</name>
</gene>
<dbReference type="EC" id="2.4.2.8" evidence="6"/>
<evidence type="ECO:0000256" key="4">
    <source>
        <dbReference type="ARBA" id="ARBA00004669"/>
    </source>
</evidence>
<proteinExistence type="inferred from homology"/>
<evidence type="ECO:0000256" key="5">
    <source>
        <dbReference type="ARBA" id="ARBA00008391"/>
    </source>
</evidence>
<evidence type="ECO:0000256" key="1">
    <source>
        <dbReference type="ARBA" id="ARBA00001946"/>
    </source>
</evidence>
<keyword evidence="12" id="KW-0547">Nucleotide-binding</keyword>
<dbReference type="EMBL" id="CALNXK010000035">
    <property type="protein sequence ID" value="CAH3120840.1"/>
    <property type="molecule type" value="Genomic_DNA"/>
</dbReference>